<organism evidence="1 2">
    <name type="scientific">Pleurodeles waltl</name>
    <name type="common">Iberian ribbed newt</name>
    <dbReference type="NCBI Taxonomy" id="8319"/>
    <lineage>
        <taxon>Eukaryota</taxon>
        <taxon>Metazoa</taxon>
        <taxon>Chordata</taxon>
        <taxon>Craniata</taxon>
        <taxon>Vertebrata</taxon>
        <taxon>Euteleostomi</taxon>
        <taxon>Amphibia</taxon>
        <taxon>Batrachia</taxon>
        <taxon>Caudata</taxon>
        <taxon>Salamandroidea</taxon>
        <taxon>Salamandridae</taxon>
        <taxon>Pleurodelinae</taxon>
        <taxon>Pleurodeles</taxon>
    </lineage>
</organism>
<accession>A0AAV7TK96</accession>
<dbReference type="PANTHER" id="PTHR45913:SF21">
    <property type="entry name" value="DUF4371 DOMAIN-CONTAINING PROTEIN"/>
    <property type="match status" value="1"/>
</dbReference>
<proteinExistence type="predicted"/>
<evidence type="ECO:0000313" key="1">
    <source>
        <dbReference type="EMBL" id="KAJ1176848.1"/>
    </source>
</evidence>
<dbReference type="PANTHER" id="PTHR45913">
    <property type="entry name" value="EPM2A-INTERACTING PROTEIN 1"/>
    <property type="match status" value="1"/>
</dbReference>
<dbReference type="AlphaFoldDB" id="A0AAV7TK96"/>
<comment type="caution">
    <text evidence="1">The sequence shown here is derived from an EMBL/GenBank/DDBJ whole genome shotgun (WGS) entry which is preliminary data.</text>
</comment>
<sequence length="251" mass="29007">MLEEVGRKDPLKVSGLLNGLLEASRYLRRLHQWLFTLPDLKHYKTRHARYTENFPLHSKLRSATVALLKQSLLSQLKLFLWEMKESEAVTEASFKICFLLAKHKKPFTEAELVKKCFLSATEILFENYSIKASIVKEINALQQYDSTCAHGIGAMGENVQEQVIKAVTESPFFSMVMDESTDIGDVAQLLVWVRYLDQSFHLKEELLCAFYHCKGTQEEKIYWRASATTLKHITYHWTFVSALQQMVLLPL</sequence>
<gene>
    <name evidence="1" type="ORF">NDU88_002115</name>
</gene>
<dbReference type="Proteomes" id="UP001066276">
    <property type="component" value="Chromosome 3_2"/>
</dbReference>
<evidence type="ECO:0000313" key="2">
    <source>
        <dbReference type="Proteomes" id="UP001066276"/>
    </source>
</evidence>
<keyword evidence="2" id="KW-1185">Reference proteome</keyword>
<protein>
    <recommendedName>
        <fullName evidence="3">DUF4371 domain-containing protein</fullName>
    </recommendedName>
</protein>
<dbReference type="EMBL" id="JANPWB010000006">
    <property type="protein sequence ID" value="KAJ1176848.1"/>
    <property type="molecule type" value="Genomic_DNA"/>
</dbReference>
<name>A0AAV7TK96_PLEWA</name>
<evidence type="ECO:0008006" key="3">
    <source>
        <dbReference type="Google" id="ProtNLM"/>
    </source>
</evidence>
<reference evidence="1" key="1">
    <citation type="journal article" date="2022" name="bioRxiv">
        <title>Sequencing and chromosome-scale assembly of the giantPleurodeles waltlgenome.</title>
        <authorList>
            <person name="Brown T."/>
            <person name="Elewa A."/>
            <person name="Iarovenko S."/>
            <person name="Subramanian E."/>
            <person name="Araus A.J."/>
            <person name="Petzold A."/>
            <person name="Susuki M."/>
            <person name="Suzuki K.-i.T."/>
            <person name="Hayashi T."/>
            <person name="Toyoda A."/>
            <person name="Oliveira C."/>
            <person name="Osipova E."/>
            <person name="Leigh N.D."/>
            <person name="Simon A."/>
            <person name="Yun M.H."/>
        </authorList>
    </citation>
    <scope>NUCLEOTIDE SEQUENCE</scope>
    <source>
        <strain evidence="1">20211129_DDA</strain>
        <tissue evidence="1">Liver</tissue>
    </source>
</reference>